<proteinExistence type="predicted"/>
<reference evidence="1" key="1">
    <citation type="submission" date="2021-05" db="EMBL/GenBank/DDBJ databases">
        <authorList>
            <person name="Scholz U."/>
            <person name="Mascher M."/>
            <person name="Fiebig A."/>
        </authorList>
    </citation>
    <scope>NUCLEOTIDE SEQUENCE [LARGE SCALE GENOMIC DNA]</scope>
</reference>
<protein>
    <submittedName>
        <fullName evidence="1">Uncharacterized protein</fullName>
    </submittedName>
</protein>
<reference evidence="1" key="2">
    <citation type="submission" date="2025-09" db="UniProtKB">
        <authorList>
            <consortium name="EnsemblPlants"/>
        </authorList>
    </citation>
    <scope>IDENTIFICATION</scope>
</reference>
<name>A0ACD6ABV5_AVESA</name>
<evidence type="ECO:0000313" key="1">
    <source>
        <dbReference type="EnsemblPlants" id="AVESA.00010b.r2.7DG1349840.1.CDS.1"/>
    </source>
</evidence>
<dbReference type="Proteomes" id="UP001732700">
    <property type="component" value="Chromosome 7D"/>
</dbReference>
<dbReference type="EnsemblPlants" id="AVESA.00010b.r2.7DG1349840.1">
    <property type="protein sequence ID" value="AVESA.00010b.r2.7DG1349840.1.CDS.1"/>
    <property type="gene ID" value="AVESA.00010b.r2.7DG1349840"/>
</dbReference>
<keyword evidence="2" id="KW-1185">Reference proteome</keyword>
<evidence type="ECO:0000313" key="2">
    <source>
        <dbReference type="Proteomes" id="UP001732700"/>
    </source>
</evidence>
<accession>A0ACD6ABV5</accession>
<sequence length="213" mass="24520">MCNRKGLKSNKGKEITDPSKKRRKNTATRCGCDAHIFVKLCGNDTYKTESGVEHHNHGLVSPDKRHLIRSNHQVSRGQRMHCTHATKQASAPYRLLQVSEGGVDKVGCTKSDLQNYYRDLRYKIRNADAQMFVAQLARKQEVNSAFFYDFEMSDEGNLMYVFWTDATSRKNYKHVGHVVSFDSTYTTNQYMIFAPFTGVNHHLQSEFLVLHSY</sequence>
<organism evidence="1 2">
    <name type="scientific">Avena sativa</name>
    <name type="common">Oat</name>
    <dbReference type="NCBI Taxonomy" id="4498"/>
    <lineage>
        <taxon>Eukaryota</taxon>
        <taxon>Viridiplantae</taxon>
        <taxon>Streptophyta</taxon>
        <taxon>Embryophyta</taxon>
        <taxon>Tracheophyta</taxon>
        <taxon>Spermatophyta</taxon>
        <taxon>Magnoliopsida</taxon>
        <taxon>Liliopsida</taxon>
        <taxon>Poales</taxon>
        <taxon>Poaceae</taxon>
        <taxon>BOP clade</taxon>
        <taxon>Pooideae</taxon>
        <taxon>Poodae</taxon>
        <taxon>Poeae</taxon>
        <taxon>Poeae Chloroplast Group 1 (Aveneae type)</taxon>
        <taxon>Aveninae</taxon>
        <taxon>Avena</taxon>
    </lineage>
</organism>